<dbReference type="Proteomes" id="UP000574390">
    <property type="component" value="Unassembled WGS sequence"/>
</dbReference>
<sequence>MPSLFSRKAIFLERLYVPRSGTLEASDGQVFMNITGTSIDQRQAELIFAFNTVSPPTVPIINDHYMKYAYSDARYRSDSMTGLSLPPVPLLHDKATSEVGQFPSTSRDCWRLHVLDDDDDLRDFVETAAEGLKLANLNVSNILLCYVSSEWQLQLGPIHKTIRLRYDEKRCDSEVLMEAGPPLMEAGPPLMEAGPPLMEAGPPLMEAGPPLNMPRLDLL</sequence>
<reference evidence="1 2" key="1">
    <citation type="submission" date="2020-04" db="EMBL/GenBank/DDBJ databases">
        <title>Perkinsus olseni comparative genomics.</title>
        <authorList>
            <person name="Bogema D.R."/>
        </authorList>
    </citation>
    <scope>NUCLEOTIDE SEQUENCE [LARGE SCALE GENOMIC DNA]</scope>
    <source>
        <strain evidence="1">ATCC PRA-205</strain>
    </source>
</reference>
<gene>
    <name evidence="1" type="ORF">FOZ62_002324</name>
</gene>
<proteinExistence type="predicted"/>
<evidence type="ECO:0000313" key="1">
    <source>
        <dbReference type="EMBL" id="KAF4737530.1"/>
    </source>
</evidence>
<name>A0A7J6SZG6_PEROL</name>
<accession>A0A7J6SZG6</accession>
<evidence type="ECO:0000313" key="2">
    <source>
        <dbReference type="Proteomes" id="UP000574390"/>
    </source>
</evidence>
<dbReference type="EMBL" id="JABANM010011544">
    <property type="protein sequence ID" value="KAF4737530.1"/>
    <property type="molecule type" value="Genomic_DNA"/>
</dbReference>
<comment type="caution">
    <text evidence="1">The sequence shown here is derived from an EMBL/GenBank/DDBJ whole genome shotgun (WGS) entry which is preliminary data.</text>
</comment>
<dbReference type="AlphaFoldDB" id="A0A7J6SZG6"/>
<protein>
    <submittedName>
        <fullName evidence="1">Uncharacterized protein</fullName>
    </submittedName>
</protein>
<organism evidence="1 2">
    <name type="scientific">Perkinsus olseni</name>
    <name type="common">Perkinsus atlanticus</name>
    <dbReference type="NCBI Taxonomy" id="32597"/>
    <lineage>
        <taxon>Eukaryota</taxon>
        <taxon>Sar</taxon>
        <taxon>Alveolata</taxon>
        <taxon>Perkinsozoa</taxon>
        <taxon>Perkinsea</taxon>
        <taxon>Perkinsida</taxon>
        <taxon>Perkinsidae</taxon>
        <taxon>Perkinsus</taxon>
    </lineage>
</organism>